<reference evidence="3" key="1">
    <citation type="journal article" date="2019" name="Int. J. Syst. Evol. Microbiol.">
        <title>The Global Catalogue of Microorganisms (GCM) 10K type strain sequencing project: providing services to taxonomists for standard genome sequencing and annotation.</title>
        <authorList>
            <consortium name="The Broad Institute Genomics Platform"/>
            <consortium name="The Broad Institute Genome Sequencing Center for Infectious Disease"/>
            <person name="Wu L."/>
            <person name="Ma J."/>
        </authorList>
    </citation>
    <scope>NUCLEOTIDE SEQUENCE [LARGE SCALE GENOMIC DNA]</scope>
    <source>
        <strain evidence="3">JCM 32148</strain>
    </source>
</reference>
<evidence type="ECO:0000313" key="2">
    <source>
        <dbReference type="EMBL" id="MFD0784120.1"/>
    </source>
</evidence>
<sequence length="138" mass="13802">MTDAVENAGGVQPAVDAARGATSVSDEVVEKIAAAAARSVPGVADLGGDVARFFNSVLDRVGLDEVGDARRGVSADVKGTSAVVNVVLVIDSGQVVADVTEAVRAAVIEAVENYGLTVTQVNVTVDDIELNQPGAAGA</sequence>
<gene>
    <name evidence="2" type="ORF">ACFQZ8_09350</name>
</gene>
<dbReference type="EMBL" id="JBHTHM010000318">
    <property type="protein sequence ID" value="MFD0784120.1"/>
    <property type="molecule type" value="Genomic_DNA"/>
</dbReference>
<name>A0ABW2ZZK9_9ACTN</name>
<dbReference type="PANTHER" id="PTHR34297:SF3">
    <property type="entry name" value="ALKALINE SHOCK PROTEIN 23"/>
    <property type="match status" value="1"/>
</dbReference>
<comment type="similarity">
    <text evidence="1">Belongs to the asp23 family.</text>
</comment>
<comment type="caution">
    <text evidence="2">The sequence shown here is derived from an EMBL/GenBank/DDBJ whole genome shotgun (WGS) entry which is preliminary data.</text>
</comment>
<evidence type="ECO:0000256" key="1">
    <source>
        <dbReference type="ARBA" id="ARBA00005721"/>
    </source>
</evidence>
<dbReference type="Proteomes" id="UP001597053">
    <property type="component" value="Unassembled WGS sequence"/>
</dbReference>
<dbReference type="PANTHER" id="PTHR34297">
    <property type="entry name" value="HYPOTHETICAL CYTOSOLIC PROTEIN-RELATED"/>
    <property type="match status" value="1"/>
</dbReference>
<protein>
    <submittedName>
        <fullName evidence="2">Asp23/Gls24 family envelope stress response protein</fullName>
    </submittedName>
</protein>
<organism evidence="2 3">
    <name type="scientific">Micromonospora azadirachtae</name>
    <dbReference type="NCBI Taxonomy" id="1970735"/>
    <lineage>
        <taxon>Bacteria</taxon>
        <taxon>Bacillati</taxon>
        <taxon>Actinomycetota</taxon>
        <taxon>Actinomycetes</taxon>
        <taxon>Micromonosporales</taxon>
        <taxon>Micromonosporaceae</taxon>
        <taxon>Micromonospora</taxon>
    </lineage>
</organism>
<proteinExistence type="inferred from homology"/>
<dbReference type="Pfam" id="PF03780">
    <property type="entry name" value="Asp23"/>
    <property type="match status" value="1"/>
</dbReference>
<accession>A0ABW2ZZK9</accession>
<keyword evidence="3" id="KW-1185">Reference proteome</keyword>
<evidence type="ECO:0000313" key="3">
    <source>
        <dbReference type="Proteomes" id="UP001597053"/>
    </source>
</evidence>
<dbReference type="InterPro" id="IPR005531">
    <property type="entry name" value="Asp23"/>
</dbReference>